<dbReference type="Gene3D" id="1.10.3080.10">
    <property type="entry name" value="Clc chloride channel"/>
    <property type="match status" value="1"/>
</dbReference>
<evidence type="ECO:0000256" key="9">
    <source>
        <dbReference type="RuleBase" id="RU361221"/>
    </source>
</evidence>
<keyword evidence="8" id="KW-0129">CBS domain</keyword>
<feature type="compositionally biased region" description="Gly residues" evidence="10">
    <location>
        <begin position="844"/>
        <end position="857"/>
    </location>
</feature>
<keyword evidence="2 9" id="KW-0813">Transport</keyword>
<keyword evidence="5 9" id="KW-0406">Ion transport</keyword>
<dbReference type="Gene3D" id="3.10.580.20">
    <property type="match status" value="1"/>
</dbReference>
<keyword evidence="4 9" id="KW-1133">Transmembrane helix</keyword>
<feature type="compositionally biased region" description="Polar residues" evidence="10">
    <location>
        <begin position="1"/>
        <end position="28"/>
    </location>
</feature>
<feature type="compositionally biased region" description="Basic and acidic residues" evidence="10">
    <location>
        <begin position="735"/>
        <end position="756"/>
    </location>
</feature>
<comment type="similarity">
    <text evidence="9">Belongs to the chloride channel (TC 2.A.49) family.</text>
</comment>
<evidence type="ECO:0000256" key="2">
    <source>
        <dbReference type="ARBA" id="ARBA00022448"/>
    </source>
</evidence>
<feature type="region of interest" description="Disordered" evidence="10">
    <location>
        <begin position="697"/>
        <end position="756"/>
    </location>
</feature>
<dbReference type="PANTHER" id="PTHR45711:SF9">
    <property type="entry name" value="ANION_PROTON EXCHANGE TRANSPORTER GEF1"/>
    <property type="match status" value="1"/>
</dbReference>
<gene>
    <name evidence="12" type="ORF">AJ78_00633</name>
</gene>
<dbReference type="SUPFAM" id="SSF54631">
    <property type="entry name" value="CBS-domain pair"/>
    <property type="match status" value="1"/>
</dbReference>
<keyword evidence="3 9" id="KW-0812">Transmembrane</keyword>
<dbReference type="GO" id="GO:0005794">
    <property type="term" value="C:Golgi apparatus"/>
    <property type="evidence" value="ECO:0007669"/>
    <property type="project" value="TreeGrafter"/>
</dbReference>
<dbReference type="OrthoDB" id="44789at2759"/>
<proteinExistence type="inferred from homology"/>
<dbReference type="Pfam" id="PF00571">
    <property type="entry name" value="CBS"/>
    <property type="match status" value="2"/>
</dbReference>
<feature type="domain" description="CBS" evidence="11">
    <location>
        <begin position="770"/>
        <end position="833"/>
    </location>
</feature>
<dbReference type="EMBL" id="LGRN01000011">
    <property type="protein sequence ID" value="OJD19363.1"/>
    <property type="molecule type" value="Genomic_DNA"/>
</dbReference>
<feature type="region of interest" description="Disordered" evidence="10">
    <location>
        <begin position="895"/>
        <end position="934"/>
    </location>
</feature>
<protein>
    <recommendedName>
        <fullName evidence="9">Chloride channel protein</fullName>
    </recommendedName>
</protein>
<keyword evidence="6 9" id="KW-0472">Membrane</keyword>
<name>A0A1J9QGP1_9EURO</name>
<dbReference type="CDD" id="cd03684">
    <property type="entry name" value="ClC_3_like"/>
    <property type="match status" value="1"/>
</dbReference>
<feature type="transmembrane region" description="Helical" evidence="9">
    <location>
        <begin position="131"/>
        <end position="152"/>
    </location>
</feature>
<dbReference type="PRINTS" id="PR00762">
    <property type="entry name" value="CLCHANNEL"/>
</dbReference>
<evidence type="ECO:0000313" key="13">
    <source>
        <dbReference type="Proteomes" id="UP000182235"/>
    </source>
</evidence>
<dbReference type="InterPro" id="IPR001807">
    <property type="entry name" value="ClC"/>
</dbReference>
<dbReference type="FunFam" id="3.90.1280.20:FF:000004">
    <property type="entry name" value="Chloride channel protein"/>
    <property type="match status" value="1"/>
</dbReference>
<dbReference type="Proteomes" id="UP000182235">
    <property type="component" value="Unassembled WGS sequence"/>
</dbReference>
<dbReference type="GO" id="GO:0000324">
    <property type="term" value="C:fungal-type vacuole"/>
    <property type="evidence" value="ECO:0007669"/>
    <property type="project" value="TreeGrafter"/>
</dbReference>
<dbReference type="GO" id="GO:0005783">
    <property type="term" value="C:endoplasmic reticulum"/>
    <property type="evidence" value="ECO:0007669"/>
    <property type="project" value="TreeGrafter"/>
</dbReference>
<dbReference type="VEuPathDB" id="FungiDB:AJ78_00633"/>
<keyword evidence="7 9" id="KW-0868">Chloride</keyword>
<feature type="transmembrane region" description="Helical" evidence="9">
    <location>
        <begin position="413"/>
        <end position="433"/>
    </location>
</feature>
<evidence type="ECO:0000313" key="12">
    <source>
        <dbReference type="EMBL" id="OJD19363.1"/>
    </source>
</evidence>
<evidence type="ECO:0000256" key="3">
    <source>
        <dbReference type="ARBA" id="ARBA00022692"/>
    </source>
</evidence>
<dbReference type="PANTHER" id="PTHR45711">
    <property type="entry name" value="CHLORIDE CHANNEL PROTEIN"/>
    <property type="match status" value="1"/>
</dbReference>
<dbReference type="SMART" id="SM00116">
    <property type="entry name" value="CBS"/>
    <property type="match status" value="2"/>
</dbReference>
<dbReference type="FunFam" id="1.10.3080.10:FF:000011">
    <property type="entry name" value="Chloride channel protein"/>
    <property type="match status" value="1"/>
</dbReference>
<comment type="caution">
    <text evidence="12">The sequence shown here is derived from an EMBL/GenBank/DDBJ whole genome shotgun (WGS) entry which is preliminary data.</text>
</comment>
<feature type="region of interest" description="Disordered" evidence="10">
    <location>
        <begin position="1"/>
        <end position="60"/>
    </location>
</feature>
<feature type="transmembrane region" description="Helical" evidence="9">
    <location>
        <begin position="464"/>
        <end position="485"/>
    </location>
</feature>
<evidence type="ECO:0000259" key="11">
    <source>
        <dbReference type="PROSITE" id="PS51371"/>
    </source>
</evidence>
<feature type="transmembrane region" description="Helical" evidence="9">
    <location>
        <begin position="335"/>
        <end position="355"/>
    </location>
</feature>
<sequence length="949" mass="104475">MNPSRSSAQPLRQSQRRLSVNPLNNNPRPRSISAAFSPHSPADNVNVHTPFTDAPRETGPRAISSTIRDEINEINEIKRYEDFTTIDWVQDAVHEQARRRAKRKSGSRFWDQEGTLGWRRKVSESYDAGQSWLVITIVGAAIGLNAAFLNIVTEWLADIKLGYCTTGFYLNESFCCWGADDGCSEWKRWSSIAPLNYIAYFIFAVLFSFSSAVLVNSFAPYAAGSGISEIKVIIAGFIMKGFLGARTLIIKSLTLPLSIASGLSVGKEGPSVHFAVCTGNVISRWFDKYKRNAAKTREILTATAGAGVAVAFGSPIGGVLFSLEEMASYFPLKTLWRSYFCALVATGVLAAMNPFRTGQLVMFQVKYDRSWHPFELIFFVLLGVFGGLYGAFVMKWNLRSQAFRKKYLSRHPIIEATVLAGATALICYPNMFLRINMTEMMEILFRECEGAHDYNGICNTNNRWSMVISLAIATIIRVLLVIISYGCKVPAGIFVPSMAIGASFGRMVGILVQALHESFPDSKFFSTCEPDVPCITPGTYAFLGAGAALSGIMHLTVSVTVIMFELTGALTYILPTMIVVGVTKAVSDSFGKGGIADRMIWFNGFPFLDSKEDHIFNVPVSHAMTSKPVVLTAADFPVSKAEKLLRQHKYQGFPIVEDLTHKTVIGFIGRTELQYAINRAKREGLLSPNAKCRFTATPSSTSYRHRSAPSTNSLALEIPPSTRQTFGSNSSSSSRSDDHHHHVDLSPEDHAPSRTFDDIATSTGIRSIDFSKYVDLAPLTVHPRLPLETVMEIFKKMGPRVILVEHRGRLSGLVTIKDCLKYQFKVEAQEHTVTSDGIGDNSHGNGGGGGGNGNGGLGEGIIEQKAWEFIQWATGKVAFWRRMGRGRGGLLLSVSSEEERDRDGQRQANGREGNGWDGELLHSRSSPDIVDGTEELEEFVELEDRGEGR</sequence>
<evidence type="ECO:0000256" key="8">
    <source>
        <dbReference type="PROSITE-ProRule" id="PRU00703"/>
    </source>
</evidence>
<dbReference type="GO" id="GO:0006879">
    <property type="term" value="P:intracellular iron ion homeostasis"/>
    <property type="evidence" value="ECO:0007669"/>
    <property type="project" value="TreeGrafter"/>
</dbReference>
<dbReference type="AlphaFoldDB" id="A0A1J9QGP1"/>
<dbReference type="PROSITE" id="PS51371">
    <property type="entry name" value="CBS"/>
    <property type="match status" value="2"/>
</dbReference>
<feature type="transmembrane region" description="Helical" evidence="9">
    <location>
        <begin position="230"/>
        <end position="250"/>
    </location>
</feature>
<dbReference type="InterPro" id="IPR046342">
    <property type="entry name" value="CBS_dom_sf"/>
</dbReference>
<evidence type="ECO:0000256" key="10">
    <source>
        <dbReference type="SAM" id="MobiDB-lite"/>
    </source>
</evidence>
<evidence type="ECO:0000256" key="1">
    <source>
        <dbReference type="ARBA" id="ARBA00004141"/>
    </source>
</evidence>
<comment type="subcellular location">
    <subcellularLocation>
        <location evidence="1 9">Membrane</location>
        <topology evidence="1 9">Multi-pass membrane protein</topology>
    </subcellularLocation>
</comment>
<evidence type="ECO:0000256" key="4">
    <source>
        <dbReference type="ARBA" id="ARBA00022989"/>
    </source>
</evidence>
<dbReference type="GO" id="GO:0005769">
    <property type="term" value="C:early endosome"/>
    <property type="evidence" value="ECO:0007669"/>
    <property type="project" value="TreeGrafter"/>
</dbReference>
<dbReference type="GO" id="GO:0005247">
    <property type="term" value="F:voltage-gated chloride channel activity"/>
    <property type="evidence" value="ECO:0007669"/>
    <property type="project" value="TreeGrafter"/>
</dbReference>
<keyword evidence="13" id="KW-1185">Reference proteome</keyword>
<feature type="region of interest" description="Disordered" evidence="10">
    <location>
        <begin position="834"/>
        <end position="857"/>
    </location>
</feature>
<reference evidence="12 13" key="1">
    <citation type="submission" date="2015-07" db="EMBL/GenBank/DDBJ databases">
        <title>Emmonsia species relationships and genome sequence.</title>
        <authorList>
            <consortium name="The Broad Institute Genomics Platform"/>
            <person name="Cuomo C.A."/>
            <person name="Munoz J.F."/>
            <person name="Imamovic A."/>
            <person name="Priest M.E."/>
            <person name="Young S."/>
            <person name="Clay O.K."/>
            <person name="McEwen J.G."/>
        </authorList>
    </citation>
    <scope>NUCLEOTIDE SEQUENCE [LARGE SCALE GENOMIC DNA]</scope>
    <source>
        <strain evidence="12 13">UAMH 9510</strain>
    </source>
</reference>
<accession>A0A1J9QGP1</accession>
<feature type="domain" description="CBS" evidence="11">
    <location>
        <begin position="624"/>
        <end position="683"/>
    </location>
</feature>
<feature type="transmembrane region" description="Helical" evidence="9">
    <location>
        <begin position="491"/>
        <end position="515"/>
    </location>
</feature>
<evidence type="ECO:0000256" key="7">
    <source>
        <dbReference type="ARBA" id="ARBA00023214"/>
    </source>
</evidence>
<evidence type="ECO:0000256" key="6">
    <source>
        <dbReference type="ARBA" id="ARBA00023136"/>
    </source>
</evidence>
<feature type="transmembrane region" description="Helical" evidence="9">
    <location>
        <begin position="197"/>
        <end position="218"/>
    </location>
</feature>
<comment type="caution">
    <text evidence="9">Lacks conserved residue(s) required for the propagation of feature annotation.</text>
</comment>
<dbReference type="InterPro" id="IPR014743">
    <property type="entry name" value="Cl-channel_core"/>
</dbReference>
<feature type="transmembrane region" description="Helical" evidence="9">
    <location>
        <begin position="299"/>
        <end position="323"/>
    </location>
</feature>
<dbReference type="Pfam" id="PF00654">
    <property type="entry name" value="Voltage_CLC"/>
    <property type="match status" value="1"/>
</dbReference>
<dbReference type="InterPro" id="IPR000644">
    <property type="entry name" value="CBS_dom"/>
</dbReference>
<dbReference type="GO" id="GO:0006878">
    <property type="term" value="P:intracellular copper ion homeostasis"/>
    <property type="evidence" value="ECO:0007669"/>
    <property type="project" value="TreeGrafter"/>
</dbReference>
<dbReference type="Gene3D" id="3.90.1280.20">
    <property type="match status" value="1"/>
</dbReference>
<dbReference type="GO" id="GO:0005886">
    <property type="term" value="C:plasma membrane"/>
    <property type="evidence" value="ECO:0007669"/>
    <property type="project" value="TreeGrafter"/>
</dbReference>
<dbReference type="SUPFAM" id="SSF81340">
    <property type="entry name" value="Clc chloride channel"/>
    <property type="match status" value="1"/>
</dbReference>
<organism evidence="12 13">
    <name type="scientific">Emergomyces pasteurianus Ep9510</name>
    <dbReference type="NCBI Taxonomy" id="1447872"/>
    <lineage>
        <taxon>Eukaryota</taxon>
        <taxon>Fungi</taxon>
        <taxon>Dikarya</taxon>
        <taxon>Ascomycota</taxon>
        <taxon>Pezizomycotina</taxon>
        <taxon>Eurotiomycetes</taxon>
        <taxon>Eurotiomycetidae</taxon>
        <taxon>Onygenales</taxon>
        <taxon>Ajellomycetaceae</taxon>
        <taxon>Emergomyces</taxon>
    </lineage>
</organism>
<feature type="transmembrane region" description="Helical" evidence="9">
    <location>
        <begin position="376"/>
        <end position="393"/>
    </location>
</feature>
<dbReference type="STRING" id="1447872.A0A1J9QGP1"/>
<feature type="compositionally biased region" description="Polar residues" evidence="10">
    <location>
        <begin position="697"/>
        <end position="714"/>
    </location>
</feature>
<evidence type="ECO:0000256" key="5">
    <source>
        <dbReference type="ARBA" id="ARBA00023065"/>
    </source>
</evidence>
<dbReference type="CDD" id="cd04591">
    <property type="entry name" value="CBS_pair_voltage-gated_CLC_euk_bac"/>
    <property type="match status" value="1"/>
</dbReference>